<feature type="transmembrane region" description="Helical" evidence="1">
    <location>
        <begin position="55"/>
        <end position="72"/>
    </location>
</feature>
<feature type="transmembrane region" description="Helical" evidence="1">
    <location>
        <begin position="28"/>
        <end position="48"/>
    </location>
</feature>
<keyword evidence="1" id="KW-0812">Transmembrane</keyword>
<feature type="transmembrane region" description="Helical" evidence="1">
    <location>
        <begin position="78"/>
        <end position="95"/>
    </location>
</feature>
<gene>
    <name evidence="2" type="primary">orf154</name>
</gene>
<organism evidence="2">
    <name type="scientific">Arthrobotrys musiformis</name>
    <dbReference type="NCBI Taxonomy" id="47236"/>
    <lineage>
        <taxon>Eukaryota</taxon>
        <taxon>Fungi</taxon>
        <taxon>Dikarya</taxon>
        <taxon>Ascomycota</taxon>
        <taxon>Pezizomycotina</taxon>
        <taxon>Orbiliomycetes</taxon>
        <taxon>Orbiliales</taxon>
        <taxon>Orbiliaceae</taxon>
        <taxon>Arthrobotrys</taxon>
    </lineage>
</organism>
<accession>A0A482EAK1</accession>
<proteinExistence type="predicted"/>
<reference evidence="3" key="2">
    <citation type="submission" date="2019-02" db="EMBL/GenBank/DDBJ databases">
        <authorList>
            <person name="Zhang Y."/>
        </authorList>
    </citation>
    <scope>NUCLEOTIDE SEQUENCE</scope>
    <source>
        <strain evidence="3">YMF1.03721</strain>
    </source>
</reference>
<keyword evidence="1" id="KW-1133">Transmembrane helix</keyword>
<keyword evidence="1" id="KW-0472">Membrane</keyword>
<dbReference type="EMBL" id="MK633966">
    <property type="protein sequence ID" value="QBM31519.1"/>
    <property type="molecule type" value="Genomic_DNA"/>
</dbReference>
<evidence type="ECO:0000256" key="1">
    <source>
        <dbReference type="SAM" id="Phobius"/>
    </source>
</evidence>
<dbReference type="AlphaFoldDB" id="A0A482EAK1"/>
<keyword evidence="2" id="KW-0496">Mitochondrion</keyword>
<evidence type="ECO:0000313" key="2">
    <source>
        <dbReference type="EMBL" id="QBM31519.1"/>
    </source>
</evidence>
<reference evidence="2" key="3">
    <citation type="submission" date="2019-03" db="EMBL/GenBank/DDBJ databases">
        <authorList>
            <person name="Zhang Y.Q."/>
        </authorList>
    </citation>
    <scope>NUCLEOTIDE SEQUENCE</scope>
    <source>
        <strain evidence="2">YMF1.01900</strain>
    </source>
</reference>
<name>A0A482EAK1_9PEZI</name>
<sequence length="154" mass="16790">MLSSIIILFISLCNLFNSSTDSLIFSSVLTELIACCTTTFLSSLAHSLSAETSSVCFIILFIISLYSFFASFNLLESYGPLICFSIIYLSLRSFLKYGSSIKSIWRSLPFSRSGIFSSSDSSSLVPPILTSGTLGWLDSDSLFGKLSLSEFASE</sequence>
<protein>
    <submittedName>
        <fullName evidence="2">Uncharacterized protein</fullName>
    </submittedName>
</protein>
<dbReference type="RefSeq" id="YP_009574402.1">
    <property type="nucleotide sequence ID" value="NC_041444.1"/>
</dbReference>
<geneLocation type="mitochondrion" evidence="2"/>
<reference evidence="3" key="1">
    <citation type="journal article" date="2019" name="Mitochondrial DNA Part B Resour">
        <title>The complete mitochondrial genomes of the nematode-trapping fungus Arthrobotrys musiformis.</title>
        <authorList>
            <person name="Zhang Y.-Q."/>
            <person name="Yu Z.-F."/>
        </authorList>
    </citation>
    <scope>NUCLEOTIDE SEQUENCE</scope>
    <source>
        <strain evidence="3">YMF1.03721</strain>
    </source>
</reference>
<evidence type="ECO:0000313" key="3">
    <source>
        <dbReference type="EMBL" id="QBM31670.1"/>
    </source>
</evidence>
<dbReference type="EMBL" id="MK547645">
    <property type="protein sequence ID" value="QBM31670.1"/>
    <property type="molecule type" value="Genomic_DNA"/>
</dbReference>
<dbReference type="GeneID" id="39697765"/>